<feature type="domain" description="OmpR/PhoB-type" evidence="9">
    <location>
        <begin position="134"/>
        <end position="234"/>
    </location>
</feature>
<keyword evidence="4 7" id="KW-0238">DNA-binding</keyword>
<dbReference type="Gene3D" id="1.10.10.10">
    <property type="entry name" value="Winged helix-like DNA-binding domain superfamily/Winged helix DNA-binding domain"/>
    <property type="match status" value="1"/>
</dbReference>
<dbReference type="InterPro" id="IPR039420">
    <property type="entry name" value="WalR-like"/>
</dbReference>
<name>A0ABU6GNV0_9BACL</name>
<sequence length="236" mass="27404">MLKYGTKILIVARDRRIQMLLKSNLAKEGCMVDQAYDGKSSFLKARQFDYSLILLDAAIPYQDGITLCSKIKKDNEVPVIVLTHNEHQMLESFQAGADDCVLKPFSSTELILRIQAIVKRYTARRSNDSMIRNREFIKLSHLIIEPSAHRILADHKPVHFSLKEYELLLYMASNPNVVLTKEHLFHVVWKQEQPKNYRRIDTHIQRIRDKLSKASTVSRNMIQTIWGIGYILRDPV</sequence>
<gene>
    <name evidence="10" type="ORF">P4H66_08145</name>
</gene>
<keyword evidence="1 6" id="KW-0597">Phosphoprotein</keyword>
<keyword evidence="2" id="KW-0902">Two-component regulatory system</keyword>
<dbReference type="CDD" id="cd00383">
    <property type="entry name" value="trans_reg_C"/>
    <property type="match status" value="1"/>
</dbReference>
<evidence type="ECO:0000256" key="6">
    <source>
        <dbReference type="PROSITE-ProRule" id="PRU00169"/>
    </source>
</evidence>
<comment type="caution">
    <text evidence="10">The sequence shown here is derived from an EMBL/GenBank/DDBJ whole genome shotgun (WGS) entry which is preliminary data.</text>
</comment>
<feature type="domain" description="Response regulatory" evidence="8">
    <location>
        <begin position="7"/>
        <end position="118"/>
    </location>
</feature>
<dbReference type="PANTHER" id="PTHR48111">
    <property type="entry name" value="REGULATOR OF RPOS"/>
    <property type="match status" value="1"/>
</dbReference>
<dbReference type="PROSITE" id="PS50096">
    <property type="entry name" value="IQ"/>
    <property type="match status" value="1"/>
</dbReference>
<evidence type="ECO:0000256" key="4">
    <source>
        <dbReference type="ARBA" id="ARBA00023125"/>
    </source>
</evidence>
<evidence type="ECO:0000313" key="10">
    <source>
        <dbReference type="EMBL" id="MEC0239827.1"/>
    </source>
</evidence>
<evidence type="ECO:0000256" key="2">
    <source>
        <dbReference type="ARBA" id="ARBA00023012"/>
    </source>
</evidence>
<feature type="DNA-binding region" description="OmpR/PhoB-type" evidence="7">
    <location>
        <begin position="134"/>
        <end position="234"/>
    </location>
</feature>
<evidence type="ECO:0000313" key="11">
    <source>
        <dbReference type="Proteomes" id="UP001344632"/>
    </source>
</evidence>
<dbReference type="SMART" id="SM00448">
    <property type="entry name" value="REC"/>
    <property type="match status" value="1"/>
</dbReference>
<proteinExistence type="predicted"/>
<feature type="modified residue" description="4-aspartylphosphate" evidence="6">
    <location>
        <position position="56"/>
    </location>
</feature>
<keyword evidence="5" id="KW-0804">Transcription</keyword>
<accession>A0ABU6GNV0</accession>
<dbReference type="RefSeq" id="WP_326087085.1">
    <property type="nucleotide sequence ID" value="NZ_JARLKZ010000005.1"/>
</dbReference>
<dbReference type="InterPro" id="IPR011006">
    <property type="entry name" value="CheY-like_superfamily"/>
</dbReference>
<dbReference type="InterPro" id="IPR036388">
    <property type="entry name" value="WH-like_DNA-bd_sf"/>
</dbReference>
<dbReference type="Proteomes" id="UP001344632">
    <property type="component" value="Unassembled WGS sequence"/>
</dbReference>
<dbReference type="InterPro" id="IPR001789">
    <property type="entry name" value="Sig_transdc_resp-reg_receiver"/>
</dbReference>
<reference evidence="10 11" key="1">
    <citation type="submission" date="2023-03" db="EMBL/GenBank/DDBJ databases">
        <title>Bacillus Genome Sequencing.</title>
        <authorList>
            <person name="Dunlap C."/>
        </authorList>
    </citation>
    <scope>NUCLEOTIDE SEQUENCE [LARGE SCALE GENOMIC DNA]</scope>
    <source>
        <strain evidence="10 11">BD-525</strain>
    </source>
</reference>
<evidence type="ECO:0000256" key="5">
    <source>
        <dbReference type="ARBA" id="ARBA00023163"/>
    </source>
</evidence>
<dbReference type="InterPro" id="IPR001867">
    <property type="entry name" value="OmpR/PhoB-type_DNA-bd"/>
</dbReference>
<dbReference type="SUPFAM" id="SSF46894">
    <property type="entry name" value="C-terminal effector domain of the bipartite response regulators"/>
    <property type="match status" value="1"/>
</dbReference>
<dbReference type="Pfam" id="PF00486">
    <property type="entry name" value="Trans_reg_C"/>
    <property type="match status" value="1"/>
</dbReference>
<evidence type="ECO:0000256" key="1">
    <source>
        <dbReference type="ARBA" id="ARBA00022553"/>
    </source>
</evidence>
<dbReference type="SUPFAM" id="SSF52172">
    <property type="entry name" value="CheY-like"/>
    <property type="match status" value="1"/>
</dbReference>
<keyword evidence="3" id="KW-0805">Transcription regulation</keyword>
<dbReference type="SMART" id="SM00862">
    <property type="entry name" value="Trans_reg_C"/>
    <property type="match status" value="1"/>
</dbReference>
<evidence type="ECO:0000256" key="7">
    <source>
        <dbReference type="PROSITE-ProRule" id="PRU01091"/>
    </source>
</evidence>
<dbReference type="Gene3D" id="3.40.50.2300">
    <property type="match status" value="1"/>
</dbReference>
<dbReference type="PANTHER" id="PTHR48111:SF40">
    <property type="entry name" value="PHOSPHATE REGULON TRANSCRIPTIONAL REGULATORY PROTEIN PHOB"/>
    <property type="match status" value="1"/>
</dbReference>
<dbReference type="Pfam" id="PF00072">
    <property type="entry name" value="Response_reg"/>
    <property type="match status" value="1"/>
</dbReference>
<evidence type="ECO:0000259" key="8">
    <source>
        <dbReference type="PROSITE" id="PS50110"/>
    </source>
</evidence>
<protein>
    <submittedName>
        <fullName evidence="10">Response regulator transcription factor</fullName>
    </submittedName>
</protein>
<dbReference type="PROSITE" id="PS50110">
    <property type="entry name" value="RESPONSE_REGULATORY"/>
    <property type="match status" value="1"/>
</dbReference>
<evidence type="ECO:0000259" key="9">
    <source>
        <dbReference type="PROSITE" id="PS51755"/>
    </source>
</evidence>
<dbReference type="PROSITE" id="PS51755">
    <property type="entry name" value="OMPR_PHOB"/>
    <property type="match status" value="1"/>
</dbReference>
<dbReference type="EMBL" id="JARLKZ010000005">
    <property type="protein sequence ID" value="MEC0239827.1"/>
    <property type="molecule type" value="Genomic_DNA"/>
</dbReference>
<keyword evidence="11" id="KW-1185">Reference proteome</keyword>
<evidence type="ECO:0000256" key="3">
    <source>
        <dbReference type="ARBA" id="ARBA00023015"/>
    </source>
</evidence>
<organism evidence="10 11">
    <name type="scientific">Paenibacillus dokdonensis</name>
    <dbReference type="NCBI Taxonomy" id="2567944"/>
    <lineage>
        <taxon>Bacteria</taxon>
        <taxon>Bacillati</taxon>
        <taxon>Bacillota</taxon>
        <taxon>Bacilli</taxon>
        <taxon>Bacillales</taxon>
        <taxon>Paenibacillaceae</taxon>
        <taxon>Paenibacillus</taxon>
    </lineage>
</organism>
<dbReference type="InterPro" id="IPR016032">
    <property type="entry name" value="Sig_transdc_resp-reg_C-effctor"/>
</dbReference>